<protein>
    <recommendedName>
        <fullName evidence="4">RBR-type E3 ubiquitin transferase</fullName>
        <ecNumber evidence="4">2.3.2.31</ecNumber>
    </recommendedName>
</protein>
<accession>A0A087GRS9</accession>
<comment type="pathway">
    <text evidence="3">Protein modification; protein ubiquitination.</text>
</comment>
<dbReference type="InterPro" id="IPR036397">
    <property type="entry name" value="RNaseH_sf"/>
</dbReference>
<evidence type="ECO:0000256" key="6">
    <source>
        <dbReference type="ARBA" id="ARBA00022723"/>
    </source>
</evidence>
<dbReference type="EC" id="2.3.2.31" evidence="4"/>
<evidence type="ECO:0000256" key="7">
    <source>
        <dbReference type="ARBA" id="ARBA00022737"/>
    </source>
</evidence>
<dbReference type="PROSITE" id="PS51873">
    <property type="entry name" value="TRIAD"/>
    <property type="match status" value="1"/>
</dbReference>
<evidence type="ECO:0000259" key="11">
    <source>
        <dbReference type="PROSITE" id="PS51873"/>
    </source>
</evidence>
<dbReference type="eggNOG" id="KOG1812">
    <property type="taxonomic scope" value="Eukaryota"/>
</dbReference>
<comment type="cofactor">
    <cofactor evidence="2">
        <name>Zn(2+)</name>
        <dbReference type="ChEBI" id="CHEBI:29105"/>
    </cofactor>
</comment>
<dbReference type="InterPro" id="IPR002156">
    <property type="entry name" value="RNaseH_domain"/>
</dbReference>
<dbReference type="PANTHER" id="PTHR11685">
    <property type="entry name" value="RBR FAMILY RING FINGER AND IBR DOMAIN-CONTAINING"/>
    <property type="match status" value="1"/>
</dbReference>
<dbReference type="InterPro" id="IPR013083">
    <property type="entry name" value="Znf_RING/FYVE/PHD"/>
</dbReference>
<dbReference type="UniPathway" id="UPA00143"/>
<dbReference type="SMART" id="SM00647">
    <property type="entry name" value="IBR"/>
    <property type="match status" value="2"/>
</dbReference>
<evidence type="ECO:0000256" key="8">
    <source>
        <dbReference type="ARBA" id="ARBA00022771"/>
    </source>
</evidence>
<dbReference type="AlphaFoldDB" id="A0A087GRS9"/>
<evidence type="ECO:0000256" key="5">
    <source>
        <dbReference type="ARBA" id="ARBA00022679"/>
    </source>
</evidence>
<dbReference type="InterPro" id="IPR031127">
    <property type="entry name" value="E3_UB_ligase_RBR"/>
</dbReference>
<reference evidence="13" key="1">
    <citation type="journal article" date="2015" name="Nat. Plants">
        <title>Genome expansion of Arabis alpina linked with retrotransposition and reduced symmetric DNA methylation.</title>
        <authorList>
            <person name="Willing E.M."/>
            <person name="Rawat V."/>
            <person name="Mandakova T."/>
            <person name="Maumus F."/>
            <person name="James G.V."/>
            <person name="Nordstroem K.J."/>
            <person name="Becker C."/>
            <person name="Warthmann N."/>
            <person name="Chica C."/>
            <person name="Szarzynska B."/>
            <person name="Zytnicki M."/>
            <person name="Albani M.C."/>
            <person name="Kiefer C."/>
            <person name="Bergonzi S."/>
            <person name="Castaings L."/>
            <person name="Mateos J.L."/>
            <person name="Berns M.C."/>
            <person name="Bujdoso N."/>
            <person name="Piofczyk T."/>
            <person name="de Lorenzo L."/>
            <person name="Barrero-Sicilia C."/>
            <person name="Mateos I."/>
            <person name="Piednoel M."/>
            <person name="Hagmann J."/>
            <person name="Chen-Min-Tao R."/>
            <person name="Iglesias-Fernandez R."/>
            <person name="Schuster S.C."/>
            <person name="Alonso-Blanco C."/>
            <person name="Roudier F."/>
            <person name="Carbonero P."/>
            <person name="Paz-Ares J."/>
            <person name="Davis S.J."/>
            <person name="Pecinka A."/>
            <person name="Quesneville H."/>
            <person name="Colot V."/>
            <person name="Lysak M.A."/>
            <person name="Weigel D."/>
            <person name="Coupland G."/>
            <person name="Schneeberger K."/>
        </authorList>
    </citation>
    <scope>NUCLEOTIDE SEQUENCE [LARGE SCALE GENOMIC DNA]</scope>
    <source>
        <strain evidence="13">cv. Pajares</strain>
    </source>
</reference>
<evidence type="ECO:0000313" key="12">
    <source>
        <dbReference type="EMBL" id="KFK32581.1"/>
    </source>
</evidence>
<dbReference type="GO" id="GO:0016567">
    <property type="term" value="P:protein ubiquitination"/>
    <property type="evidence" value="ECO:0007669"/>
    <property type="project" value="UniProtKB-UniPathway"/>
</dbReference>
<keyword evidence="13" id="KW-1185">Reference proteome</keyword>
<evidence type="ECO:0000313" key="13">
    <source>
        <dbReference type="Proteomes" id="UP000029120"/>
    </source>
</evidence>
<comment type="catalytic activity">
    <reaction evidence="1">
        <text>[E2 ubiquitin-conjugating enzyme]-S-ubiquitinyl-L-cysteine + [acceptor protein]-L-lysine = [E2 ubiquitin-conjugating enzyme]-L-cysteine + [acceptor protein]-N(6)-ubiquitinyl-L-lysine.</text>
        <dbReference type="EC" id="2.3.2.31"/>
    </reaction>
</comment>
<dbReference type="SUPFAM" id="SSF57850">
    <property type="entry name" value="RING/U-box"/>
    <property type="match status" value="2"/>
</dbReference>
<evidence type="ECO:0000256" key="2">
    <source>
        <dbReference type="ARBA" id="ARBA00001947"/>
    </source>
</evidence>
<evidence type="ECO:0000256" key="9">
    <source>
        <dbReference type="ARBA" id="ARBA00022786"/>
    </source>
</evidence>
<dbReference type="InterPro" id="IPR044066">
    <property type="entry name" value="TRIAD_supradom"/>
</dbReference>
<dbReference type="FunFam" id="1.20.120.1750:FF:000019">
    <property type="entry name" value="RBR-type E3 ubiquitin transferase"/>
    <property type="match status" value="1"/>
</dbReference>
<keyword evidence="7" id="KW-0677">Repeat</keyword>
<feature type="domain" description="RING-type" evidence="11">
    <location>
        <begin position="188"/>
        <end position="404"/>
    </location>
</feature>
<keyword evidence="8" id="KW-0863">Zinc-finger</keyword>
<sequence>MEAHNFDIETLSKKRRVDSSIIGNLPNPKVEGSSKVVQFADNVVYRLYFKGLVSNEAVVEGDERTVTAGFGVAICDEADNLLYEMKESLSDVGIKRKEVAFRALVHGLSESLVLGIKNVMIYCDDYPIYQYITGSRMPKKNKIVLLVAEVQSLREKMTSSEFIMVTRNDVKFAFKLAKEATVSQLAKEGETCVICLEETDAERMFVTNKSLHRHCFSCVRQYVEVKLLGGIAPTCLGDGCKIELTLESCSKILSVRVIDMWKQKMKEDLIPVAERIYCPYQSCSMLMSKTELLRSADEVEQSNVRECVKCSGFFCIECKVPSHTDLSCAEYKKLHPDPLVDDMKLKSLANDNRWRQCVKCRHLIELSQGCNHMTCRCGYEFCYKCGIEWKKDQKSCPSGCLSIEAEDEDDDDDDSEHTCEEDMCTCYYDDDGGRWRDFEDFIDHQPPVPYYVELELNESLQNRPRYVLDDRHDYDEDYNYGGLTESDDEGGFNEGFFRDYYSL</sequence>
<dbReference type="GO" id="GO:0003676">
    <property type="term" value="F:nucleic acid binding"/>
    <property type="evidence" value="ECO:0007669"/>
    <property type="project" value="InterPro"/>
</dbReference>
<dbReference type="Gramene" id="KFK32581">
    <property type="protein sequence ID" value="KFK32581"/>
    <property type="gene ID" value="AALP_AA6G261900"/>
</dbReference>
<proteinExistence type="predicted"/>
<keyword evidence="9" id="KW-0833">Ubl conjugation pathway</keyword>
<dbReference type="CDD" id="cd22582">
    <property type="entry name" value="BRcat_RBR_unk"/>
    <property type="match status" value="1"/>
</dbReference>
<dbReference type="FunFam" id="3.30.420.10:FF:000076">
    <property type="entry name" value="RBR-type E3 ubiquitin transferase"/>
    <property type="match status" value="1"/>
</dbReference>
<evidence type="ECO:0000256" key="10">
    <source>
        <dbReference type="ARBA" id="ARBA00022833"/>
    </source>
</evidence>
<dbReference type="FunFam" id="3.30.40.10:FF:000230">
    <property type="entry name" value="RBR-type E3 ubiquitin transferase"/>
    <property type="match status" value="1"/>
</dbReference>
<keyword evidence="6" id="KW-0479">Metal-binding</keyword>
<dbReference type="GO" id="GO:0008270">
    <property type="term" value="F:zinc ion binding"/>
    <property type="evidence" value="ECO:0007669"/>
    <property type="project" value="UniProtKB-KW"/>
</dbReference>
<keyword evidence="5" id="KW-0808">Transferase</keyword>
<dbReference type="Pfam" id="PF13456">
    <property type="entry name" value="RVT_3"/>
    <property type="match status" value="1"/>
</dbReference>
<dbReference type="Proteomes" id="UP000029120">
    <property type="component" value="Chromosome 6"/>
</dbReference>
<dbReference type="Gene3D" id="3.30.420.10">
    <property type="entry name" value="Ribonuclease H-like superfamily/Ribonuclease H"/>
    <property type="match status" value="1"/>
</dbReference>
<dbReference type="Pfam" id="PF01485">
    <property type="entry name" value="IBR"/>
    <property type="match status" value="2"/>
</dbReference>
<dbReference type="OrthoDB" id="9977870at2759"/>
<dbReference type="OMA" id="RWRDWED"/>
<gene>
    <name evidence="12" type="ordered locus">AALP_Aa6g261900</name>
</gene>
<dbReference type="GO" id="GO:0004523">
    <property type="term" value="F:RNA-DNA hybrid ribonuclease activity"/>
    <property type="evidence" value="ECO:0007669"/>
    <property type="project" value="InterPro"/>
</dbReference>
<evidence type="ECO:0000256" key="1">
    <source>
        <dbReference type="ARBA" id="ARBA00001798"/>
    </source>
</evidence>
<dbReference type="GO" id="GO:0061630">
    <property type="term" value="F:ubiquitin protein ligase activity"/>
    <property type="evidence" value="ECO:0007669"/>
    <property type="project" value="UniProtKB-EC"/>
</dbReference>
<dbReference type="InterPro" id="IPR002867">
    <property type="entry name" value="IBR_dom"/>
</dbReference>
<name>A0A087GRS9_ARAAL</name>
<dbReference type="Gene3D" id="1.20.120.1750">
    <property type="match status" value="1"/>
</dbReference>
<dbReference type="CDD" id="cd22584">
    <property type="entry name" value="Rcat_RBR_unk"/>
    <property type="match status" value="1"/>
</dbReference>
<keyword evidence="10" id="KW-0862">Zinc</keyword>
<dbReference type="Gene3D" id="3.30.40.10">
    <property type="entry name" value="Zinc/RING finger domain, C3HC4 (zinc finger)"/>
    <property type="match status" value="1"/>
</dbReference>
<organism evidence="12 13">
    <name type="scientific">Arabis alpina</name>
    <name type="common">Alpine rock-cress</name>
    <dbReference type="NCBI Taxonomy" id="50452"/>
    <lineage>
        <taxon>Eukaryota</taxon>
        <taxon>Viridiplantae</taxon>
        <taxon>Streptophyta</taxon>
        <taxon>Embryophyta</taxon>
        <taxon>Tracheophyta</taxon>
        <taxon>Spermatophyta</taxon>
        <taxon>Magnoliopsida</taxon>
        <taxon>eudicotyledons</taxon>
        <taxon>Gunneridae</taxon>
        <taxon>Pentapetalae</taxon>
        <taxon>rosids</taxon>
        <taxon>malvids</taxon>
        <taxon>Brassicales</taxon>
        <taxon>Brassicaceae</taxon>
        <taxon>Arabideae</taxon>
        <taxon>Arabis</taxon>
    </lineage>
</organism>
<evidence type="ECO:0000256" key="3">
    <source>
        <dbReference type="ARBA" id="ARBA00004906"/>
    </source>
</evidence>
<dbReference type="EMBL" id="CM002874">
    <property type="protein sequence ID" value="KFK32581.1"/>
    <property type="molecule type" value="Genomic_DNA"/>
</dbReference>
<evidence type="ECO:0000256" key="4">
    <source>
        <dbReference type="ARBA" id="ARBA00012251"/>
    </source>
</evidence>